<dbReference type="STRING" id="349521.HCH_04285"/>
<dbReference type="RefSeq" id="WP_011398058.1">
    <property type="nucleotide sequence ID" value="NC_007645.1"/>
</dbReference>
<dbReference type="KEGG" id="hch:HCH_04285"/>
<dbReference type="EMBL" id="CP000155">
    <property type="protein sequence ID" value="ABC30991.1"/>
    <property type="molecule type" value="Genomic_DNA"/>
</dbReference>
<keyword evidence="3" id="KW-1185">Reference proteome</keyword>
<evidence type="ECO:0000259" key="1">
    <source>
        <dbReference type="Pfam" id="PF07791"/>
    </source>
</evidence>
<sequence>MKYFLFDFLGDKKEEKYCFTSKTPDGGIDSYDLIAGFRLSDEYPDGIEEVTLSLEDQFPGVELASFIGNTDKMLAFSKKAATLITSMSESEIEVVPFILYNQKGKVHSTDYVFLNPVGDRDCINWKESICTRDSEGDISTYDKVVYSKAKLNEAPHIFRVKNHTGYCLFSEELVKALLDAGHTNLVFKDIEVA</sequence>
<accession>Q2SED3</accession>
<dbReference type="AlphaFoldDB" id="Q2SED3"/>
<name>Q2SED3_HAHCH</name>
<protein>
    <recommendedName>
        <fullName evidence="1">Immunity MXAN-0049 protein domain-containing protein</fullName>
    </recommendedName>
</protein>
<reference evidence="2 3" key="1">
    <citation type="journal article" date="2005" name="Nucleic Acids Res.">
        <title>Genomic blueprint of Hahella chejuensis, a marine microbe producing an algicidal agent.</title>
        <authorList>
            <person name="Jeong H."/>
            <person name="Yim J.H."/>
            <person name="Lee C."/>
            <person name="Choi S.-H."/>
            <person name="Park Y.K."/>
            <person name="Yoon S.H."/>
            <person name="Hur C.-G."/>
            <person name="Kang H.-Y."/>
            <person name="Kim D."/>
            <person name="Lee H.H."/>
            <person name="Park K.H."/>
            <person name="Park S.-H."/>
            <person name="Park H.-S."/>
            <person name="Lee H.K."/>
            <person name="Oh T.K."/>
            <person name="Kim J.F."/>
        </authorList>
    </citation>
    <scope>NUCLEOTIDE SEQUENCE [LARGE SCALE GENOMIC DNA]</scope>
    <source>
        <strain evidence="2 3">KCTC 2396</strain>
    </source>
</reference>
<organism evidence="2 3">
    <name type="scientific">Hahella chejuensis (strain KCTC 2396)</name>
    <dbReference type="NCBI Taxonomy" id="349521"/>
    <lineage>
        <taxon>Bacteria</taxon>
        <taxon>Pseudomonadati</taxon>
        <taxon>Pseudomonadota</taxon>
        <taxon>Gammaproteobacteria</taxon>
        <taxon>Oceanospirillales</taxon>
        <taxon>Hahellaceae</taxon>
        <taxon>Hahella</taxon>
    </lineage>
</organism>
<evidence type="ECO:0000313" key="3">
    <source>
        <dbReference type="Proteomes" id="UP000000238"/>
    </source>
</evidence>
<dbReference type="OrthoDB" id="5513793at2"/>
<dbReference type="Proteomes" id="UP000000238">
    <property type="component" value="Chromosome"/>
</dbReference>
<gene>
    <name evidence="2" type="ordered locus">HCH_04285</name>
</gene>
<feature type="domain" description="Immunity MXAN-0049 protein" evidence="1">
    <location>
        <begin position="76"/>
        <end position="191"/>
    </location>
</feature>
<dbReference type="InterPro" id="IPR012433">
    <property type="entry name" value="Imm11"/>
</dbReference>
<dbReference type="Pfam" id="PF07791">
    <property type="entry name" value="Imm11"/>
    <property type="match status" value="1"/>
</dbReference>
<evidence type="ECO:0000313" key="2">
    <source>
        <dbReference type="EMBL" id="ABC30991.1"/>
    </source>
</evidence>
<proteinExistence type="predicted"/>
<dbReference type="HOGENOM" id="CLU_120443_1_0_6"/>